<dbReference type="Pfam" id="PF13535">
    <property type="entry name" value="ATP-grasp_4"/>
    <property type="match status" value="1"/>
</dbReference>
<dbReference type="InterPro" id="IPR052032">
    <property type="entry name" value="ATP-dep_AA_Ligase"/>
</dbReference>
<dbReference type="KEGG" id="sci:B446_34870"/>
<dbReference type="GO" id="GO:0016874">
    <property type="term" value="F:ligase activity"/>
    <property type="evidence" value="ECO:0007669"/>
    <property type="project" value="UniProtKB-KW"/>
</dbReference>
<proteinExistence type="predicted"/>
<dbReference type="PANTHER" id="PTHR43585:SF2">
    <property type="entry name" value="ATP-GRASP ENZYME FSQD"/>
    <property type="match status" value="1"/>
</dbReference>
<dbReference type="EMBL" id="CP006259">
    <property type="protein sequence ID" value="AGS73770.1"/>
    <property type="molecule type" value="Genomic_DNA"/>
</dbReference>
<evidence type="ECO:0000313" key="8">
    <source>
        <dbReference type="Proteomes" id="UP000015423"/>
    </source>
</evidence>
<dbReference type="KEGG" id="sci:B446_00420"/>
<gene>
    <name evidence="6" type="ORF">B446_00420</name>
    <name evidence="7" type="ORF">B446_34870</name>
</gene>
<dbReference type="EMBL" id="CP006259">
    <property type="protein sequence ID" value="AGS66924.1"/>
    <property type="molecule type" value="Genomic_DNA"/>
</dbReference>
<dbReference type="PATRIC" id="fig|1214242.5.peg.7152"/>
<dbReference type="STRING" id="1214242.B446_00420"/>
<dbReference type="PANTHER" id="PTHR43585">
    <property type="entry name" value="FUMIPYRROLE BIOSYNTHESIS PROTEIN C"/>
    <property type="match status" value="1"/>
</dbReference>
<dbReference type="GO" id="GO:0046872">
    <property type="term" value="F:metal ion binding"/>
    <property type="evidence" value="ECO:0007669"/>
    <property type="project" value="InterPro"/>
</dbReference>
<reference evidence="7 8" key="2">
    <citation type="journal article" date="2013" name="J. Biotechnol.">
        <title>Complete genome sequence of the kirromycin producer Streptomyces collinus Tu 365 consisting of a linear chromosome and two linear plasmids.</title>
        <authorList>
            <person name="Ruckert C."/>
            <person name="Szczepanowski R."/>
            <person name="Albersmeier A."/>
            <person name="Goesmann A."/>
            <person name="Iftime D."/>
            <person name="Musiol E.M."/>
            <person name="Blin K."/>
            <person name="Wohlleben W."/>
            <person name="Puhler A."/>
            <person name="Kalinowski J."/>
            <person name="Weber T."/>
        </authorList>
    </citation>
    <scope>NUCLEOTIDE SEQUENCE [LARGE SCALE GENOMIC DNA]</scope>
    <source>
        <strain evidence="8">DSM 40733 / Tue 365</strain>
        <strain evidence="7">Tu 365</strain>
    </source>
</reference>
<accession>S5W0G2</accession>
<evidence type="ECO:0000259" key="5">
    <source>
        <dbReference type="PROSITE" id="PS50975"/>
    </source>
</evidence>
<evidence type="ECO:0000256" key="4">
    <source>
        <dbReference type="PROSITE-ProRule" id="PRU00409"/>
    </source>
</evidence>
<evidence type="ECO:0000256" key="1">
    <source>
        <dbReference type="ARBA" id="ARBA00022598"/>
    </source>
</evidence>
<keyword evidence="2 4" id="KW-0547">Nucleotide-binding</keyword>
<dbReference type="InterPro" id="IPR011761">
    <property type="entry name" value="ATP-grasp"/>
</dbReference>
<dbReference type="Proteomes" id="UP000015423">
    <property type="component" value="Chromosome"/>
</dbReference>
<evidence type="ECO:0000256" key="2">
    <source>
        <dbReference type="ARBA" id="ARBA00022741"/>
    </source>
</evidence>
<sequence length="434" mass="45284">MSHLLFVETTGLGVQALAHAKRCGHTVTYLHCPLYDFTATPAQRGQAIQLADHTAAFTDPLDGDTVYAALLASGADPADVDAVLSTLSYGAQAAADLAARIGARGTSPAGTLAARDKGECRRILHARGVPSVGFRVVTDAAEALEAAAAIGYPVIVKPVLGIGKAVTSIARDPLAVRAHFAAAAADRDGLTEGMAHQLDERYLVEELVAGDLYSVEVAASAGRMVPLVCASRKVSRENPVLELGCTVPSGLPATDEAALGRYAVQVCRALGLDLGIFHVEVMHTPSGFRLIEVNPRLTGGSLPDTISSVAGVDVFALLVDLFLGAPLPDGPLPLKGSASHSFLAAPRKSTVPAQLPDTWFTPFLARLHSGYARVRAGDEVPPMRTNFDSFGMLRALAPTPAEAEATCTAVKADMETLFGFPLLAERTRTPAPVA</sequence>
<protein>
    <recommendedName>
        <fullName evidence="5">ATP-grasp domain-containing protein</fullName>
    </recommendedName>
</protein>
<reference evidence="8" key="1">
    <citation type="submission" date="2012-10" db="EMBL/GenBank/DDBJ databases">
        <title>The complete genome sequence of Streptomyces collinus Tu 365.</title>
        <authorList>
            <person name="Ruckert C."/>
            <person name="Szczepanowski R."/>
            <person name="Goesmann A."/>
            <person name="Pross E.K."/>
            <person name="Musiol E.M."/>
            <person name="Blin K."/>
            <person name="Wohlleben W."/>
            <person name="Puhler A."/>
            <person name="Weber T."/>
            <person name="Kalinowski J."/>
        </authorList>
    </citation>
    <scope>NUCLEOTIDE SEQUENCE [LARGE SCALE GENOMIC DNA]</scope>
    <source>
        <strain evidence="8">DSM 40733 / Tue 365</strain>
    </source>
</reference>
<dbReference type="PROSITE" id="PS50975">
    <property type="entry name" value="ATP_GRASP"/>
    <property type="match status" value="1"/>
</dbReference>
<dbReference type="AlphaFoldDB" id="S5W0G2"/>
<dbReference type="SUPFAM" id="SSF56059">
    <property type="entry name" value="Glutathione synthetase ATP-binding domain-like"/>
    <property type="match status" value="1"/>
</dbReference>
<reference evidence="7" key="3">
    <citation type="submission" date="2015-08" db="EMBL/GenBank/DDBJ databases">
        <authorList>
            <person name="Weber T."/>
            <person name="Iftime D."/>
        </authorList>
    </citation>
    <scope>NUCLEOTIDE SEQUENCE</scope>
    <source>
        <strain evidence="7">Tu 365</strain>
    </source>
</reference>
<keyword evidence="1" id="KW-0436">Ligase</keyword>
<name>S5W0G2_STRC3</name>
<keyword evidence="8" id="KW-1185">Reference proteome</keyword>
<evidence type="ECO:0000256" key="3">
    <source>
        <dbReference type="ARBA" id="ARBA00022840"/>
    </source>
</evidence>
<dbReference type="Gene3D" id="3.30.470.20">
    <property type="entry name" value="ATP-grasp fold, B domain"/>
    <property type="match status" value="1"/>
</dbReference>
<organism evidence="7 8">
    <name type="scientific">Streptomyces collinus (strain DSM 40733 / Tue 365)</name>
    <dbReference type="NCBI Taxonomy" id="1214242"/>
    <lineage>
        <taxon>Bacteria</taxon>
        <taxon>Bacillati</taxon>
        <taxon>Actinomycetota</taxon>
        <taxon>Actinomycetes</taxon>
        <taxon>Kitasatosporales</taxon>
        <taxon>Streptomycetaceae</taxon>
        <taxon>Streptomyces</taxon>
    </lineage>
</organism>
<dbReference type="RefSeq" id="WP_020937411.1">
    <property type="nucleotide sequence ID" value="NC_021985.1"/>
</dbReference>
<feature type="domain" description="ATP-grasp" evidence="5">
    <location>
        <begin position="121"/>
        <end position="323"/>
    </location>
</feature>
<evidence type="ECO:0000313" key="7">
    <source>
        <dbReference type="EMBL" id="AGS73770.1"/>
    </source>
</evidence>
<dbReference type="GO" id="GO:0005524">
    <property type="term" value="F:ATP binding"/>
    <property type="evidence" value="ECO:0007669"/>
    <property type="project" value="UniProtKB-UniRule"/>
</dbReference>
<dbReference type="HOGENOM" id="CLU_029016_6_1_11"/>
<dbReference type="eggNOG" id="COG0151">
    <property type="taxonomic scope" value="Bacteria"/>
</dbReference>
<keyword evidence="3 4" id="KW-0067">ATP-binding</keyword>
<evidence type="ECO:0000313" key="6">
    <source>
        <dbReference type="EMBL" id="AGS66924.1"/>
    </source>
</evidence>